<dbReference type="FunFam" id="1.10.20.10:FF:000043">
    <property type="entry name" value="Histone H2B"/>
    <property type="match status" value="1"/>
</dbReference>
<comment type="caution">
    <text evidence="4">The sequence shown here is derived from an EMBL/GenBank/DDBJ whole genome shotgun (WGS) entry which is preliminary data.</text>
</comment>
<dbReference type="AlphaFoldDB" id="A0AAP0M8L4"/>
<feature type="domain" description="Core Histone H2A/H2B/H3" evidence="3">
    <location>
        <begin position="34"/>
        <end position="115"/>
    </location>
</feature>
<reference evidence="4 5" key="1">
    <citation type="submission" date="2024-05" db="EMBL/GenBank/DDBJ databases">
        <title>Haplotype-resolved chromosome-level genome assembly of Huyou (Citrus changshanensis).</title>
        <authorList>
            <person name="Miao C."/>
            <person name="Chen W."/>
            <person name="Wu Y."/>
            <person name="Wang L."/>
            <person name="Zhao S."/>
            <person name="Grierson D."/>
            <person name="Xu C."/>
            <person name="Chen K."/>
        </authorList>
    </citation>
    <scope>NUCLEOTIDE SEQUENCE [LARGE SCALE GENOMIC DNA]</scope>
    <source>
        <strain evidence="4">01-14</strain>
        <tissue evidence="4">Leaf</tissue>
    </source>
</reference>
<dbReference type="EMBL" id="JBCGBO010000005">
    <property type="protein sequence ID" value="KAK9199662.1"/>
    <property type="molecule type" value="Genomic_DNA"/>
</dbReference>
<dbReference type="InterPro" id="IPR009072">
    <property type="entry name" value="Histone-fold"/>
</dbReference>
<dbReference type="Pfam" id="PF00125">
    <property type="entry name" value="Histone"/>
    <property type="match status" value="1"/>
</dbReference>
<dbReference type="SMART" id="SM00427">
    <property type="entry name" value="H2B"/>
    <property type="match status" value="1"/>
</dbReference>
<dbReference type="Gene3D" id="1.10.20.10">
    <property type="entry name" value="Histone, subunit A"/>
    <property type="match status" value="1"/>
</dbReference>
<evidence type="ECO:0000256" key="2">
    <source>
        <dbReference type="ARBA" id="ARBA00006846"/>
    </source>
</evidence>
<dbReference type="GO" id="GO:0003677">
    <property type="term" value="F:DNA binding"/>
    <property type="evidence" value="ECO:0007669"/>
    <property type="project" value="InterPro"/>
</dbReference>
<dbReference type="PANTHER" id="PTHR23428">
    <property type="entry name" value="HISTONE H2B"/>
    <property type="match status" value="1"/>
</dbReference>
<organism evidence="4 5">
    <name type="scientific">Citrus x changshan-huyou</name>
    <dbReference type="NCBI Taxonomy" id="2935761"/>
    <lineage>
        <taxon>Eukaryota</taxon>
        <taxon>Viridiplantae</taxon>
        <taxon>Streptophyta</taxon>
        <taxon>Embryophyta</taxon>
        <taxon>Tracheophyta</taxon>
        <taxon>Spermatophyta</taxon>
        <taxon>Magnoliopsida</taxon>
        <taxon>eudicotyledons</taxon>
        <taxon>Gunneridae</taxon>
        <taxon>Pentapetalae</taxon>
        <taxon>rosids</taxon>
        <taxon>malvids</taxon>
        <taxon>Sapindales</taxon>
        <taxon>Rutaceae</taxon>
        <taxon>Aurantioideae</taxon>
        <taxon>Citrus</taxon>
    </lineage>
</organism>
<sequence>MECIDVFTDTSLLVIFHNGAGREEAEGWEEIPEEAASGEKKKKRVKKSIKTYKIYIFKVLNQIYLDIGISSNAMGIMNRFINNIFEKLAWEASRPARYKKKPMITSWEIQTIVRLVLPGELAKHVVSEGTKAVTNGWWRKRLSGRARVGHAGMLRTRNDLVLHGYVGDCWLLFCLCCHATIYVWCLRSVFGDCYATCAWCEFSIEWCESES</sequence>
<proteinExistence type="inferred from homology"/>
<dbReference type="GO" id="GO:0000786">
    <property type="term" value="C:nucleosome"/>
    <property type="evidence" value="ECO:0007669"/>
    <property type="project" value="InterPro"/>
</dbReference>
<dbReference type="PRINTS" id="PR00621">
    <property type="entry name" value="HISTONEH2B"/>
</dbReference>
<keyword evidence="5" id="KW-1185">Reference proteome</keyword>
<evidence type="ECO:0000313" key="4">
    <source>
        <dbReference type="EMBL" id="KAK9199662.1"/>
    </source>
</evidence>
<dbReference type="GO" id="GO:0030527">
    <property type="term" value="F:structural constituent of chromatin"/>
    <property type="evidence" value="ECO:0007669"/>
    <property type="project" value="InterPro"/>
</dbReference>
<dbReference type="InterPro" id="IPR000558">
    <property type="entry name" value="Histone_H2B"/>
</dbReference>
<evidence type="ECO:0000259" key="3">
    <source>
        <dbReference type="Pfam" id="PF00125"/>
    </source>
</evidence>
<dbReference type="Proteomes" id="UP001428341">
    <property type="component" value="Unassembled WGS sequence"/>
</dbReference>
<dbReference type="GO" id="GO:0005634">
    <property type="term" value="C:nucleus"/>
    <property type="evidence" value="ECO:0007669"/>
    <property type="project" value="UniProtKB-ARBA"/>
</dbReference>
<evidence type="ECO:0000313" key="5">
    <source>
        <dbReference type="Proteomes" id="UP001428341"/>
    </source>
</evidence>
<evidence type="ECO:0000256" key="1">
    <source>
        <dbReference type="ARBA" id="ARBA00002001"/>
    </source>
</evidence>
<accession>A0AAP0M8L4</accession>
<comment type="similarity">
    <text evidence="2">Belongs to the histone H2B family.</text>
</comment>
<dbReference type="InterPro" id="IPR007125">
    <property type="entry name" value="H2A/H2B/H3"/>
</dbReference>
<dbReference type="GO" id="GO:0046982">
    <property type="term" value="F:protein heterodimerization activity"/>
    <property type="evidence" value="ECO:0007669"/>
    <property type="project" value="InterPro"/>
</dbReference>
<comment type="function">
    <text evidence="1">Core component of nucleosome. Nucleosomes wrap and compact DNA into chromatin, limiting DNA accessibility to the cellular machineries which require DNA as a template. Histones thereby play a central role in transcription regulation, DNA repair, DNA replication and chromosomal stability. DNA accessibility is regulated via a complex set of post-translational modifications of histones, also called histone code, and nucleosome remodeling.</text>
</comment>
<dbReference type="SUPFAM" id="SSF47113">
    <property type="entry name" value="Histone-fold"/>
    <property type="match status" value="1"/>
</dbReference>
<gene>
    <name evidence="4" type="ORF">WN944_014854</name>
</gene>
<protein>
    <recommendedName>
        <fullName evidence="3">Core Histone H2A/H2B/H3 domain-containing protein</fullName>
    </recommendedName>
</protein>
<name>A0AAP0M8L4_9ROSI</name>
<dbReference type="CDD" id="cd22910">
    <property type="entry name" value="HFD_H2B"/>
    <property type="match status" value="1"/>
</dbReference>